<evidence type="ECO:0000313" key="3">
    <source>
        <dbReference type="Proteomes" id="UP001531129"/>
    </source>
</evidence>
<protein>
    <submittedName>
        <fullName evidence="2">Uncharacterized protein</fullName>
    </submittedName>
</protein>
<organism evidence="2 3">
    <name type="scientific">Rhizobium aouanii</name>
    <dbReference type="NCBI Taxonomy" id="3118145"/>
    <lineage>
        <taxon>Bacteria</taxon>
        <taxon>Pseudomonadati</taxon>
        <taxon>Pseudomonadota</taxon>
        <taxon>Alphaproteobacteria</taxon>
        <taxon>Hyphomicrobiales</taxon>
        <taxon>Rhizobiaceae</taxon>
        <taxon>Rhizobium/Agrobacterium group</taxon>
        <taxon>Rhizobium</taxon>
    </lineage>
</organism>
<proteinExistence type="predicted"/>
<accession>A0ABU8CVH2</accession>
<reference evidence="2 3" key="1">
    <citation type="submission" date="2024-01" db="EMBL/GenBank/DDBJ databases">
        <title>Draft genome sequences of three bacterial strains isolated from Acacia saligna represent a potential new species within the genus Rhizobium.</title>
        <authorList>
            <person name="Tambong J.T."/>
            <person name="Mnasri B."/>
        </authorList>
    </citation>
    <scope>NUCLEOTIDE SEQUENCE [LARGE SCALE GENOMIC DNA]</scope>
    <source>
        <strain evidence="2 3">1AS12I</strain>
    </source>
</reference>
<feature type="region of interest" description="Disordered" evidence="1">
    <location>
        <begin position="270"/>
        <end position="302"/>
    </location>
</feature>
<comment type="caution">
    <text evidence="2">The sequence shown here is derived from an EMBL/GenBank/DDBJ whole genome shotgun (WGS) entry which is preliminary data.</text>
</comment>
<dbReference type="RefSeq" id="WP_335916371.1">
    <property type="nucleotide sequence ID" value="NZ_JBAMYB010000027.1"/>
</dbReference>
<sequence length="450" mass="47399">MTTINVNGQRITVDDSFLSLSPEEQNKAVDEISQQFPKPAGAVDKSFKGAFLPVSKDAYGNRNWFDTDAGFIGAIKRAVMLPGDVYSGKVQMNGPDGRTSPEAIGRSLEFASTFIPGSPALQAGERVIPGVASTLRTPKMIEPPSAADLYAEALRNAKTMRDSGVDFASDAVKKMAEAAKGKLDEEGLPAGLAGKTHQILDELANPPPDSVADINGLYSARETFKNIKKVSDGNEQSAASKAIRGLDEFITADDPAAVVAGPGSDAAQALKAGNANEAAATRSQKLTELPDPAKSGANAGKTTRQRLGNLLLDEKQTAAFSPEELKLLRAVNEGNIAANSTRAIGNLLDGGRAAGAGLLGLAGAVASGFPKIGATVTSLPLVGTISRNLSNALTERALQQVERGVRRRSPLYQSRLESAPKEAVYPWRMDALVRALLLSRQLQDDGKPWI</sequence>
<evidence type="ECO:0000256" key="1">
    <source>
        <dbReference type="SAM" id="MobiDB-lite"/>
    </source>
</evidence>
<evidence type="ECO:0000313" key="2">
    <source>
        <dbReference type="EMBL" id="MEI1252664.1"/>
    </source>
</evidence>
<gene>
    <name evidence="2" type="ORF">V8Q02_32435</name>
</gene>
<keyword evidence="3" id="KW-1185">Reference proteome</keyword>
<dbReference type="EMBL" id="JBAMYC010000028">
    <property type="protein sequence ID" value="MEI1252664.1"/>
    <property type="molecule type" value="Genomic_DNA"/>
</dbReference>
<feature type="compositionally biased region" description="Low complexity" evidence="1">
    <location>
        <begin position="270"/>
        <end position="280"/>
    </location>
</feature>
<dbReference type="Proteomes" id="UP001531129">
    <property type="component" value="Unassembled WGS sequence"/>
</dbReference>
<name>A0ABU8CVH2_9HYPH</name>